<dbReference type="InterPro" id="IPR000246">
    <property type="entry name" value="Peptidase_T2"/>
</dbReference>
<dbReference type="GO" id="GO:0005737">
    <property type="term" value="C:cytoplasm"/>
    <property type="evidence" value="ECO:0007669"/>
    <property type="project" value="TreeGrafter"/>
</dbReference>
<feature type="binding site" evidence="2">
    <location>
        <begin position="237"/>
        <end position="240"/>
    </location>
    <ligand>
        <name>substrate</name>
    </ligand>
</feature>
<dbReference type="AlphaFoldDB" id="A0A8J8SZZ1"/>
<dbReference type="PANTHER" id="PTHR10188:SF6">
    <property type="entry name" value="N(4)-(BETA-N-ACETYLGLUCOSAMINYL)-L-ASPARAGINASE"/>
    <property type="match status" value="1"/>
</dbReference>
<evidence type="ECO:0008006" key="6">
    <source>
        <dbReference type="Google" id="ProtNLM"/>
    </source>
</evidence>
<proteinExistence type="predicted"/>
<feature type="active site" description="Nucleophile" evidence="1">
    <location>
        <position position="186"/>
    </location>
</feature>
<dbReference type="OrthoDB" id="2262349at2759"/>
<feature type="site" description="Cleavage; by autolysis" evidence="3">
    <location>
        <begin position="185"/>
        <end position="186"/>
    </location>
</feature>
<dbReference type="EMBL" id="RRYP01012430">
    <property type="protein sequence ID" value="TNV77117.1"/>
    <property type="molecule type" value="Genomic_DNA"/>
</dbReference>
<gene>
    <name evidence="4" type="ORF">FGO68_gene3539</name>
</gene>
<dbReference type="FunFam" id="3.60.20.30:FF:000005">
    <property type="entry name" value="N(4)-(Beta-N-acetylglucosaminyl)-L-asparaginase"/>
    <property type="match status" value="1"/>
</dbReference>
<keyword evidence="5" id="KW-1185">Reference proteome</keyword>
<dbReference type="Proteomes" id="UP000785679">
    <property type="component" value="Unassembled WGS sequence"/>
</dbReference>
<dbReference type="CDD" id="cd04513">
    <property type="entry name" value="Glycosylasparaginase"/>
    <property type="match status" value="1"/>
</dbReference>
<dbReference type="PANTHER" id="PTHR10188">
    <property type="entry name" value="L-ASPARAGINASE"/>
    <property type="match status" value="1"/>
</dbReference>
<evidence type="ECO:0000256" key="1">
    <source>
        <dbReference type="PIRSR" id="PIRSR600246-1"/>
    </source>
</evidence>
<name>A0A8J8SZZ1_HALGN</name>
<dbReference type="Gene3D" id="3.60.20.30">
    <property type="entry name" value="(Glycosyl)asparaginase"/>
    <property type="match status" value="1"/>
</dbReference>
<feature type="binding site" evidence="2">
    <location>
        <begin position="214"/>
        <end position="217"/>
    </location>
    <ligand>
        <name>substrate</name>
    </ligand>
</feature>
<reference evidence="4" key="1">
    <citation type="submission" date="2019-06" db="EMBL/GenBank/DDBJ databases">
        <authorList>
            <person name="Zheng W."/>
        </authorList>
    </citation>
    <scope>NUCLEOTIDE SEQUENCE</scope>
    <source>
        <strain evidence="4">QDHG01</strain>
    </source>
</reference>
<dbReference type="GO" id="GO:0016811">
    <property type="term" value="F:hydrolase activity, acting on carbon-nitrogen (but not peptide) bonds, in linear amides"/>
    <property type="evidence" value="ECO:0007669"/>
    <property type="project" value="UniProtKB-ARBA"/>
</dbReference>
<comment type="caution">
    <text evidence="4">The sequence shown here is derived from an EMBL/GenBank/DDBJ whole genome shotgun (WGS) entry which is preliminary data.</text>
</comment>
<dbReference type="SUPFAM" id="SSF56235">
    <property type="entry name" value="N-terminal nucleophile aminohydrolases (Ntn hydrolases)"/>
    <property type="match status" value="1"/>
</dbReference>
<accession>A0A8J8SZZ1</accession>
<evidence type="ECO:0000313" key="5">
    <source>
        <dbReference type="Proteomes" id="UP000785679"/>
    </source>
</evidence>
<protein>
    <recommendedName>
        <fullName evidence="6">Glycosylasparaginase</fullName>
    </recommendedName>
</protein>
<evidence type="ECO:0000256" key="2">
    <source>
        <dbReference type="PIRSR" id="PIRSR600246-2"/>
    </source>
</evidence>
<evidence type="ECO:0000313" key="4">
    <source>
        <dbReference type="EMBL" id="TNV77117.1"/>
    </source>
</evidence>
<evidence type="ECO:0000256" key="3">
    <source>
        <dbReference type="PIRSR" id="PIRSR600246-3"/>
    </source>
</evidence>
<dbReference type="InterPro" id="IPR029055">
    <property type="entry name" value="Ntn_hydrolases_N"/>
</dbReference>
<sequence length="341" mass="37136">MKNLQKEKAKKQITKKKPLAKVLIKKKKSKIQTKAKDFIIVSTWDHGLRANEVASKTLLANGCALDAIIEGCKITELENGQRTVGLEGWPDRDGKVTLDAAIMVDDGRAGSVAFVQRVQHPIELAKLVMEKTPHVMLVGAGAEQFAREQGIKLMDCKLDQVQQDKLDDWRKERLYAPEVNIENHDTISMIAMDKQGQMVAGSTTSGLAFKMHGRVGDSPVIGSGIYVDKDVGAAVCTGLGEAVLRTVGAHSVIESMRHGKSPQLACEAVIKRIMQKIPGSENYQVGVIALDYKGRVGACGVQQGFTYALANSKHNIMKSAKAIIQKSASIELAMQVKNHLK</sequence>
<organism evidence="4 5">
    <name type="scientific">Halteria grandinella</name>
    <dbReference type="NCBI Taxonomy" id="5974"/>
    <lineage>
        <taxon>Eukaryota</taxon>
        <taxon>Sar</taxon>
        <taxon>Alveolata</taxon>
        <taxon>Ciliophora</taxon>
        <taxon>Intramacronucleata</taxon>
        <taxon>Spirotrichea</taxon>
        <taxon>Stichotrichia</taxon>
        <taxon>Sporadotrichida</taxon>
        <taxon>Halteriidae</taxon>
        <taxon>Halteria</taxon>
    </lineage>
</organism>
<dbReference type="Pfam" id="PF01112">
    <property type="entry name" value="Asparaginase_2"/>
    <property type="match status" value="1"/>
</dbReference>